<protein>
    <submittedName>
        <fullName evidence="9">Iron ABC transporter permease</fullName>
    </submittedName>
</protein>
<evidence type="ECO:0000256" key="6">
    <source>
        <dbReference type="ARBA" id="ARBA00022989"/>
    </source>
</evidence>
<reference evidence="9" key="1">
    <citation type="submission" date="2022-11" db="EMBL/GenBank/DDBJ databases">
        <authorList>
            <person name="Vasilchenko N.G."/>
            <person name="Prazdnova E.V."/>
            <person name="Gorovtsov A.V."/>
            <person name="Chistyakov V.A."/>
            <person name="Pak M.L."/>
        </authorList>
    </citation>
    <scope>NUCLEOTIDE SEQUENCE</scope>
    <source>
        <strain evidence="9">R 4.5</strain>
    </source>
</reference>
<keyword evidence="6 8" id="KW-1133">Transmembrane helix</keyword>
<feature type="transmembrane region" description="Helical" evidence="8">
    <location>
        <begin position="201"/>
        <end position="220"/>
    </location>
</feature>
<keyword evidence="5 8" id="KW-0812">Transmembrane</keyword>
<feature type="transmembrane region" description="Helical" evidence="8">
    <location>
        <begin position="100"/>
        <end position="120"/>
    </location>
</feature>
<name>A0AAE9IDI0_PAEPO</name>
<dbReference type="GO" id="GO:0033214">
    <property type="term" value="P:siderophore-iron import into cell"/>
    <property type="evidence" value="ECO:0007669"/>
    <property type="project" value="TreeGrafter"/>
</dbReference>
<feature type="transmembrane region" description="Helical" evidence="8">
    <location>
        <begin position="160"/>
        <end position="181"/>
    </location>
</feature>
<gene>
    <name evidence="9" type="ORF">MF626_002505</name>
</gene>
<keyword evidence="3" id="KW-0813">Transport</keyword>
<organism evidence="9 10">
    <name type="scientific">Paenibacillus polymyxa</name>
    <name type="common">Bacillus polymyxa</name>
    <dbReference type="NCBI Taxonomy" id="1406"/>
    <lineage>
        <taxon>Bacteria</taxon>
        <taxon>Bacillati</taxon>
        <taxon>Bacillota</taxon>
        <taxon>Bacilli</taxon>
        <taxon>Bacillales</taxon>
        <taxon>Paenibacillaceae</taxon>
        <taxon>Paenibacillus</taxon>
    </lineage>
</organism>
<dbReference type="GO" id="GO:0022857">
    <property type="term" value="F:transmembrane transporter activity"/>
    <property type="evidence" value="ECO:0007669"/>
    <property type="project" value="InterPro"/>
</dbReference>
<dbReference type="CDD" id="cd06550">
    <property type="entry name" value="TM_ABC_iron-siderophores_like"/>
    <property type="match status" value="1"/>
</dbReference>
<evidence type="ECO:0000256" key="7">
    <source>
        <dbReference type="ARBA" id="ARBA00023136"/>
    </source>
</evidence>
<dbReference type="SUPFAM" id="SSF81345">
    <property type="entry name" value="ABC transporter involved in vitamin B12 uptake, BtuC"/>
    <property type="match status" value="1"/>
</dbReference>
<dbReference type="Gene3D" id="1.10.3470.10">
    <property type="entry name" value="ABC transporter involved in vitamin B12 uptake, BtuC"/>
    <property type="match status" value="1"/>
</dbReference>
<proteinExistence type="inferred from homology"/>
<evidence type="ECO:0000256" key="1">
    <source>
        <dbReference type="ARBA" id="ARBA00004651"/>
    </source>
</evidence>
<evidence type="ECO:0000256" key="5">
    <source>
        <dbReference type="ARBA" id="ARBA00022692"/>
    </source>
</evidence>
<evidence type="ECO:0000256" key="3">
    <source>
        <dbReference type="ARBA" id="ARBA00022448"/>
    </source>
</evidence>
<dbReference type="FunFam" id="1.10.3470.10:FF:000001">
    <property type="entry name" value="Vitamin B12 ABC transporter permease BtuC"/>
    <property type="match status" value="1"/>
</dbReference>
<evidence type="ECO:0000256" key="2">
    <source>
        <dbReference type="ARBA" id="ARBA00007935"/>
    </source>
</evidence>
<comment type="subcellular location">
    <subcellularLocation>
        <location evidence="1">Cell membrane</location>
        <topology evidence="1">Multi-pass membrane protein</topology>
    </subcellularLocation>
</comment>
<sequence length="352" mass="37639">MNRKLIGFGGTGLVLLLLTLLLCLGIGSAKLPVSQITGILVNHLPWLGDTFTPDWNTSSEQIILKVRLPRVLLGMLVGAALALAGAGFQGVLRNPLADPYTLGVSSGASVGAAVLIYWGLQFSFVGIWTLPLVAFTTGMLTLWMVLTLAREGGKIPTQSLILSGVVMQSFLGAVVSFLTAMSKETVNEILYWTMGSLSLRGWSYTGILLPYVVIGLVFLWNRARVLNILALGERQAAHMGVHVDATKLSVLIISTLLTAAAVSVCGVIGFVGLVVPHIIRLVTGPDYRMIVPLSALGGAIFMAWADTAARTLLAPTEIPLGVMTAFVGAPFFAYLLYRNKKLRRGNCCDRTK</sequence>
<dbReference type="GO" id="GO:0005886">
    <property type="term" value="C:plasma membrane"/>
    <property type="evidence" value="ECO:0007669"/>
    <property type="project" value="UniProtKB-SubCell"/>
</dbReference>
<dbReference type="InterPro" id="IPR000522">
    <property type="entry name" value="ABC_transptr_permease_BtuC"/>
</dbReference>
<evidence type="ECO:0000256" key="8">
    <source>
        <dbReference type="SAM" id="Phobius"/>
    </source>
</evidence>
<evidence type="ECO:0000256" key="4">
    <source>
        <dbReference type="ARBA" id="ARBA00022475"/>
    </source>
</evidence>
<dbReference type="PANTHER" id="PTHR30472">
    <property type="entry name" value="FERRIC ENTEROBACTIN TRANSPORT SYSTEM PERMEASE PROTEIN"/>
    <property type="match status" value="1"/>
</dbReference>
<evidence type="ECO:0000313" key="10">
    <source>
        <dbReference type="Proteomes" id="UP001055784"/>
    </source>
</evidence>
<dbReference type="EMBL" id="CP097770">
    <property type="protein sequence ID" value="URJ52941.2"/>
    <property type="molecule type" value="Genomic_DNA"/>
</dbReference>
<accession>A0AAE9IDI0</accession>
<feature type="transmembrane region" description="Helical" evidence="8">
    <location>
        <begin position="318"/>
        <end position="337"/>
    </location>
</feature>
<evidence type="ECO:0000313" key="9">
    <source>
        <dbReference type="EMBL" id="URJ52941.2"/>
    </source>
</evidence>
<feature type="transmembrane region" description="Helical" evidence="8">
    <location>
        <begin position="248"/>
        <end position="275"/>
    </location>
</feature>
<comment type="similarity">
    <text evidence="2">Belongs to the binding-protein-dependent transport system permease family. FecCD subfamily.</text>
</comment>
<dbReference type="Pfam" id="PF01032">
    <property type="entry name" value="FecCD"/>
    <property type="match status" value="1"/>
</dbReference>
<keyword evidence="4" id="KW-1003">Cell membrane</keyword>
<feature type="transmembrane region" description="Helical" evidence="8">
    <location>
        <begin position="71"/>
        <end position="88"/>
    </location>
</feature>
<feature type="transmembrane region" description="Helical" evidence="8">
    <location>
        <begin position="126"/>
        <end position="148"/>
    </location>
</feature>
<dbReference type="AlphaFoldDB" id="A0AAE9IDI0"/>
<keyword evidence="7 8" id="KW-0472">Membrane</keyword>
<dbReference type="Proteomes" id="UP001055784">
    <property type="component" value="Chromosome"/>
</dbReference>
<dbReference type="InterPro" id="IPR037294">
    <property type="entry name" value="ABC_BtuC-like"/>
</dbReference>
<dbReference type="PANTHER" id="PTHR30472:SF25">
    <property type="entry name" value="ABC TRANSPORTER PERMEASE PROTEIN MJ0876-RELATED"/>
    <property type="match status" value="1"/>
</dbReference>